<reference evidence="1 2" key="1">
    <citation type="journal article" date="2019" name="Genome Biol. Evol.">
        <title>Insights into the evolution of the New World diploid cottons (Gossypium, subgenus Houzingenia) based on genome sequencing.</title>
        <authorList>
            <person name="Grover C.E."/>
            <person name="Arick M.A. 2nd"/>
            <person name="Thrash A."/>
            <person name="Conover J.L."/>
            <person name="Sanders W.S."/>
            <person name="Peterson D.G."/>
            <person name="Frelichowski J.E."/>
            <person name="Scheffler J.A."/>
            <person name="Scheffler B.E."/>
            <person name="Wendel J.F."/>
        </authorList>
    </citation>
    <scope>NUCLEOTIDE SEQUENCE [LARGE SCALE GENOMIC DNA]</scope>
    <source>
        <strain evidence="1">6</strain>
        <tissue evidence="1">Leaf</tissue>
    </source>
</reference>
<dbReference type="EMBL" id="JABFAE010415046">
    <property type="protein sequence ID" value="MBA0845366.1"/>
    <property type="molecule type" value="Genomic_DNA"/>
</dbReference>
<protein>
    <submittedName>
        <fullName evidence="1">Uncharacterized protein</fullName>
    </submittedName>
</protein>
<sequence length="218" mass="25571">MTDQRHKQKYLIYVWWDISDLGEKQYLFRFYNKVVNGVPWAFNNHLLVFHRLENNEDPMQDNPIEGLDGKKRLRTPKSTTNVSGFIDALGVTDESIHAYCTGSLAAAKEQADRSLLYGDKIGFAENGGSSWKVWFSTWYCRTDWKYEGGLRLGWRTNVSVSLRSYSRYYNDEEVHDENFNGNWRMTGFYGSSDMRYRIEVWDDLKGLGQAPLKWEPPY</sequence>
<dbReference type="Proteomes" id="UP000593575">
    <property type="component" value="Unassembled WGS sequence"/>
</dbReference>
<evidence type="ECO:0000313" key="1">
    <source>
        <dbReference type="EMBL" id="MBA0845366.1"/>
    </source>
</evidence>
<proteinExistence type="predicted"/>
<evidence type="ECO:0000313" key="2">
    <source>
        <dbReference type="Proteomes" id="UP000593575"/>
    </source>
</evidence>
<accession>A0A7J9KG70</accession>
<name>A0A7J9KG70_9ROSI</name>
<comment type="caution">
    <text evidence="1">The sequence shown here is derived from an EMBL/GenBank/DDBJ whole genome shotgun (WGS) entry which is preliminary data.</text>
</comment>
<organism evidence="1 2">
    <name type="scientific">Gossypium armourianum</name>
    <dbReference type="NCBI Taxonomy" id="34283"/>
    <lineage>
        <taxon>Eukaryota</taxon>
        <taxon>Viridiplantae</taxon>
        <taxon>Streptophyta</taxon>
        <taxon>Embryophyta</taxon>
        <taxon>Tracheophyta</taxon>
        <taxon>Spermatophyta</taxon>
        <taxon>Magnoliopsida</taxon>
        <taxon>eudicotyledons</taxon>
        <taxon>Gunneridae</taxon>
        <taxon>Pentapetalae</taxon>
        <taxon>rosids</taxon>
        <taxon>malvids</taxon>
        <taxon>Malvales</taxon>
        <taxon>Malvaceae</taxon>
        <taxon>Malvoideae</taxon>
        <taxon>Gossypium</taxon>
    </lineage>
</organism>
<dbReference type="AlphaFoldDB" id="A0A7J9KG70"/>
<gene>
    <name evidence="1" type="ORF">Goarm_022139</name>
</gene>
<keyword evidence="2" id="KW-1185">Reference proteome</keyword>